<accession>A0A2W5V8S1</accession>
<gene>
    <name evidence="1" type="ORF">DI536_29820</name>
</gene>
<evidence type="ECO:0000313" key="1">
    <source>
        <dbReference type="EMBL" id="PZR06561.1"/>
    </source>
</evidence>
<comment type="caution">
    <text evidence="1">The sequence shown here is derived from an EMBL/GenBank/DDBJ whole genome shotgun (WGS) entry which is preliminary data.</text>
</comment>
<organism evidence="1 2">
    <name type="scientific">Archangium gephyra</name>
    <dbReference type="NCBI Taxonomy" id="48"/>
    <lineage>
        <taxon>Bacteria</taxon>
        <taxon>Pseudomonadati</taxon>
        <taxon>Myxococcota</taxon>
        <taxon>Myxococcia</taxon>
        <taxon>Myxococcales</taxon>
        <taxon>Cystobacterineae</taxon>
        <taxon>Archangiaceae</taxon>
        <taxon>Archangium</taxon>
    </lineage>
</organism>
<dbReference type="EMBL" id="QFQP01000037">
    <property type="protein sequence ID" value="PZR06561.1"/>
    <property type="molecule type" value="Genomic_DNA"/>
</dbReference>
<protein>
    <submittedName>
        <fullName evidence="1">Uncharacterized protein</fullName>
    </submittedName>
</protein>
<name>A0A2W5V8S1_9BACT</name>
<evidence type="ECO:0000313" key="2">
    <source>
        <dbReference type="Proteomes" id="UP000249061"/>
    </source>
</evidence>
<dbReference type="AlphaFoldDB" id="A0A2W5V8S1"/>
<proteinExistence type="predicted"/>
<sequence length="94" mass="9622">MIFALCLVGCATASPTSPKSVGTSAPGIESKPLGTLCVVKGDCPDNLHCVKPSDNAQGVCSQFETGPKCTLAEDCVDGAYCHKPVGFDGVCFKP</sequence>
<reference evidence="1 2" key="1">
    <citation type="submission" date="2017-08" db="EMBL/GenBank/DDBJ databases">
        <title>Infants hospitalized years apart are colonized by the same room-sourced microbial strains.</title>
        <authorList>
            <person name="Brooks B."/>
            <person name="Olm M.R."/>
            <person name="Firek B.A."/>
            <person name="Baker R."/>
            <person name="Thomas B.C."/>
            <person name="Morowitz M.J."/>
            <person name="Banfield J.F."/>
        </authorList>
    </citation>
    <scope>NUCLEOTIDE SEQUENCE [LARGE SCALE GENOMIC DNA]</scope>
    <source>
        <strain evidence="1">S2_003_000_R2_14</strain>
    </source>
</reference>
<dbReference type="Proteomes" id="UP000249061">
    <property type="component" value="Unassembled WGS sequence"/>
</dbReference>